<dbReference type="EMBL" id="QRAV01000021">
    <property type="protein sequence ID" value="RDL14011.1"/>
    <property type="molecule type" value="Genomic_DNA"/>
</dbReference>
<evidence type="ECO:0000259" key="1">
    <source>
        <dbReference type="Pfam" id="PF13672"/>
    </source>
</evidence>
<proteinExistence type="predicted"/>
<feature type="domain" description="PPM-type phosphatase" evidence="1">
    <location>
        <begin position="39"/>
        <end position="233"/>
    </location>
</feature>
<accession>A0A370S2W8</accession>
<dbReference type="InterPro" id="IPR001932">
    <property type="entry name" value="PPM-type_phosphatase-like_dom"/>
</dbReference>
<name>A0A370S2W8_PSEJE</name>
<dbReference type="Pfam" id="PF13672">
    <property type="entry name" value="PP2C_2"/>
    <property type="match status" value="1"/>
</dbReference>
<evidence type="ECO:0000313" key="3">
    <source>
        <dbReference type="Proteomes" id="UP000255365"/>
    </source>
</evidence>
<gene>
    <name evidence="2" type="ORF">DEU51_12174</name>
</gene>
<organism evidence="2 3">
    <name type="scientific">Pseudomonas jessenii</name>
    <dbReference type="NCBI Taxonomy" id="77298"/>
    <lineage>
        <taxon>Bacteria</taxon>
        <taxon>Pseudomonadati</taxon>
        <taxon>Pseudomonadota</taxon>
        <taxon>Gammaproteobacteria</taxon>
        <taxon>Pseudomonadales</taxon>
        <taxon>Pseudomonadaceae</taxon>
        <taxon>Pseudomonas</taxon>
    </lineage>
</organism>
<comment type="caution">
    <text evidence="2">The sequence shown here is derived from an EMBL/GenBank/DDBJ whole genome shotgun (WGS) entry which is preliminary data.</text>
</comment>
<dbReference type="Gene3D" id="3.60.40.10">
    <property type="entry name" value="PPM-type phosphatase domain"/>
    <property type="match status" value="1"/>
</dbReference>
<dbReference type="InterPro" id="IPR036457">
    <property type="entry name" value="PPM-type-like_dom_sf"/>
</dbReference>
<dbReference type="AlphaFoldDB" id="A0A370S2W8"/>
<dbReference type="Proteomes" id="UP000255365">
    <property type="component" value="Unassembled WGS sequence"/>
</dbReference>
<evidence type="ECO:0000313" key="2">
    <source>
        <dbReference type="EMBL" id="RDL14011.1"/>
    </source>
</evidence>
<sequence length="289" mass="31066">MEHVLVDKSALLWTPSLKDTMSDLTLDFTCKTAFASVAGRSHLETQAPCQDYVAARESNAVTCIALADGAGSRARSDIGAQVAVTATLAYVCKNFESLWQNMEKHNAKAAQRLINRCLDAFRRKSAKLGCEINDLACTLSFVAYSQGRYMAGNLGVGFIALIDPDGQLETLSPPENDELTNTTSLLNDPKAISKLRLYRGTVLAPTGFAIMSAGTAESLYQKSSGVPAPAVQKLLEWNATLPGKKFKAVLSEHLQQSIASETADDCALGLISILQRENSIKRTDFAGTA</sequence>
<protein>
    <submittedName>
        <fullName evidence="2">Protein phosphatase 2C-like protein</fullName>
    </submittedName>
</protein>
<reference evidence="2 3" key="1">
    <citation type="submission" date="2018-07" db="EMBL/GenBank/DDBJ databases">
        <title>Genome sequencing of rice bacterial endophytes.</title>
        <authorList>
            <person name="Venturi V."/>
        </authorList>
    </citation>
    <scope>NUCLEOTIDE SEQUENCE [LARGE SCALE GENOMIC DNA]</scope>
    <source>
        <strain evidence="2 3">E2333</strain>
    </source>
</reference>
<dbReference type="SUPFAM" id="SSF81606">
    <property type="entry name" value="PP2C-like"/>
    <property type="match status" value="1"/>
</dbReference>